<comment type="caution">
    <text evidence="1">The sequence shown here is derived from an EMBL/GenBank/DDBJ whole genome shotgun (WGS) entry which is preliminary data.</text>
</comment>
<proteinExistence type="predicted"/>
<reference evidence="1 2" key="1">
    <citation type="journal article" date="2011" name="BMC Genomics">
        <title>Genome sequencing reveals diversification of virulence factor content and possible host adaptation in distinct subpopulations of Salmonella enterica.</title>
        <authorList>
            <person name="den Bakker H.C."/>
            <person name="Moreno Switt A.I."/>
            <person name="Govoni G."/>
            <person name="Cummings C.A."/>
            <person name="Ranieri M.L."/>
            <person name="Degoricija L."/>
            <person name="Hoelzer K."/>
            <person name="Rodriguez-Rivera L.D."/>
            <person name="Brown S."/>
            <person name="Bolchacova E."/>
            <person name="Furtado M.R."/>
            <person name="Wiedmann M."/>
        </authorList>
    </citation>
    <scope>NUCLEOTIDE SEQUENCE [LARGE SCALE GENOMIC DNA]</scope>
    <source>
        <strain evidence="1 2">S5-403</strain>
    </source>
</reference>
<evidence type="ECO:0000313" key="1">
    <source>
        <dbReference type="EMBL" id="EHC73198.1"/>
    </source>
</evidence>
<accession>G5QAC5</accession>
<evidence type="ECO:0000313" key="2">
    <source>
        <dbReference type="Proteomes" id="UP000003221"/>
    </source>
</evidence>
<protein>
    <submittedName>
        <fullName evidence="1">Uncharacterized protein</fullName>
    </submittedName>
</protein>
<organism evidence="1 2">
    <name type="scientific">Salmonella enterica subsp. enterica serovar Montevideo str. S5-403</name>
    <dbReference type="NCBI Taxonomy" id="913242"/>
    <lineage>
        <taxon>Bacteria</taxon>
        <taxon>Pseudomonadati</taxon>
        <taxon>Pseudomonadota</taxon>
        <taxon>Gammaproteobacteria</taxon>
        <taxon>Enterobacterales</taxon>
        <taxon>Enterobacteriaceae</taxon>
        <taxon>Salmonella</taxon>
    </lineage>
</organism>
<name>G5QAC5_SALMO</name>
<dbReference type="EMBL" id="AFCS01001204">
    <property type="protein sequence ID" value="EHC73198.1"/>
    <property type="molecule type" value="Genomic_DNA"/>
</dbReference>
<gene>
    <name evidence="1" type="ORF">LTSEMON_5423</name>
</gene>
<sequence length="42" mass="4504">MAVSPPVNQGAKRGLKLTSCLDTGDHTLYRYPVASVATDRTL</sequence>
<dbReference type="PATRIC" id="fig|913242.3.peg.4715"/>
<dbReference type="AlphaFoldDB" id="G5QAC5"/>
<dbReference type="Proteomes" id="UP000003221">
    <property type="component" value="Unassembled WGS sequence"/>
</dbReference>